<evidence type="ECO:0000313" key="2">
    <source>
        <dbReference type="EMBL" id="ETO32357.1"/>
    </source>
</evidence>
<dbReference type="EMBL" id="ASPP01004260">
    <property type="protein sequence ID" value="ETO32357.1"/>
    <property type="molecule type" value="Genomic_DNA"/>
</dbReference>
<dbReference type="Proteomes" id="UP000023152">
    <property type="component" value="Unassembled WGS sequence"/>
</dbReference>
<feature type="region of interest" description="Disordered" evidence="1">
    <location>
        <begin position="277"/>
        <end position="322"/>
    </location>
</feature>
<reference evidence="2 3" key="1">
    <citation type="journal article" date="2013" name="Curr. Biol.">
        <title>The Genome of the Foraminiferan Reticulomyxa filosa.</title>
        <authorList>
            <person name="Glockner G."/>
            <person name="Hulsmann N."/>
            <person name="Schleicher M."/>
            <person name="Noegel A.A."/>
            <person name="Eichinger L."/>
            <person name="Gallinger C."/>
            <person name="Pawlowski J."/>
            <person name="Sierra R."/>
            <person name="Euteneuer U."/>
            <person name="Pillet L."/>
            <person name="Moustafa A."/>
            <person name="Platzer M."/>
            <person name="Groth M."/>
            <person name="Szafranski K."/>
            <person name="Schliwa M."/>
        </authorList>
    </citation>
    <scope>NUCLEOTIDE SEQUENCE [LARGE SCALE GENOMIC DNA]</scope>
</reference>
<evidence type="ECO:0000313" key="3">
    <source>
        <dbReference type="Proteomes" id="UP000023152"/>
    </source>
</evidence>
<name>X6P446_RETFI</name>
<feature type="compositionally biased region" description="Acidic residues" evidence="1">
    <location>
        <begin position="277"/>
        <end position="302"/>
    </location>
</feature>
<dbReference type="AlphaFoldDB" id="X6P446"/>
<protein>
    <submittedName>
        <fullName evidence="2">Uncharacterized protein</fullName>
    </submittedName>
</protein>
<comment type="caution">
    <text evidence="2">The sequence shown here is derived from an EMBL/GenBank/DDBJ whole genome shotgun (WGS) entry which is preliminary data.</text>
</comment>
<keyword evidence="3" id="KW-1185">Reference proteome</keyword>
<feature type="region of interest" description="Disordered" evidence="1">
    <location>
        <begin position="1"/>
        <end position="27"/>
    </location>
</feature>
<accession>X6P446</accession>
<proteinExistence type="predicted"/>
<sequence length="338" mass="38544">MASPNAKKRTLSEQRESDVATTKVGNNAAQKEIENETGELCTFDTFLSYLLERCKASDKEKTYYLLSEEHQALMESWSEPGSPPMNMLLNHLHFILVPKTTEEAVSTLSEQMSLIGMQMNKKHKHYNKNKLFLLEDVSKALQEQLKKNLAEIRDAWAAKNYQKVFDQLFALTYEGIIGGDILLEGGCEDTKSLEEILHGVSDSWTKLLTNADKEFCQDNLTLSDKHFIHTMLDTVKDRAENLGLKWTFHKTKLPPAEVLNWPVEQQKYNVHLIYESEQVEESGESADGTEDDENEDEGAVESNEEKEAENGEAEPPTKRKNLIYGPLTTSRFFCNWVI</sequence>
<gene>
    <name evidence="2" type="ORF">RFI_04760</name>
</gene>
<organism evidence="2 3">
    <name type="scientific">Reticulomyxa filosa</name>
    <dbReference type="NCBI Taxonomy" id="46433"/>
    <lineage>
        <taxon>Eukaryota</taxon>
        <taxon>Sar</taxon>
        <taxon>Rhizaria</taxon>
        <taxon>Retaria</taxon>
        <taxon>Foraminifera</taxon>
        <taxon>Monothalamids</taxon>
        <taxon>Reticulomyxidae</taxon>
        <taxon>Reticulomyxa</taxon>
    </lineage>
</organism>
<evidence type="ECO:0000256" key="1">
    <source>
        <dbReference type="SAM" id="MobiDB-lite"/>
    </source>
</evidence>